<dbReference type="InterPro" id="IPR052173">
    <property type="entry name" value="Beta-lactam_resp_regulator"/>
</dbReference>
<keyword evidence="1" id="KW-1133">Transmembrane helix</keyword>
<dbReference type="PANTHER" id="PTHR34978:SF3">
    <property type="entry name" value="SLR0241 PROTEIN"/>
    <property type="match status" value="1"/>
</dbReference>
<evidence type="ECO:0000259" key="2">
    <source>
        <dbReference type="Pfam" id="PF05569"/>
    </source>
</evidence>
<dbReference type="EMBL" id="PYAS01000025">
    <property type="protein sequence ID" value="PSL19873.1"/>
    <property type="molecule type" value="Genomic_DNA"/>
</dbReference>
<dbReference type="Proteomes" id="UP000241964">
    <property type="component" value="Unassembled WGS sequence"/>
</dbReference>
<dbReference type="Pfam" id="PF05569">
    <property type="entry name" value="Peptidase_M56"/>
    <property type="match status" value="1"/>
</dbReference>
<dbReference type="OrthoDB" id="1522859at2"/>
<accession>A0A2P8FDT9</accession>
<keyword evidence="1" id="KW-0812">Transmembrane</keyword>
<dbReference type="InterPro" id="IPR008756">
    <property type="entry name" value="Peptidase_M56"/>
</dbReference>
<feature type="domain" description="Peptidase M56" evidence="2">
    <location>
        <begin position="156"/>
        <end position="257"/>
    </location>
</feature>
<feature type="transmembrane region" description="Helical" evidence="1">
    <location>
        <begin position="93"/>
        <end position="118"/>
    </location>
</feature>
<sequence length="423" mass="48070">MAGIYLLEVNVCLAVAILLYRTAFQGLTFFAANRLYLLFAMVFSIAAPMLKLPLLPDRWEASSGVAMRFITQPALPEAIAGHSPQWHLSDFLYILWIIYGCITAWHLYKLFADIFATVRLIRKHTSRKLGNVRLVLVNDEIPASSFFNYIFINPKLLNSESLRTCLAHELVHCKQGHTGDWLLVRFLSACCWFNPLMRFWREAITVNHEFIADQRAALRAGRFRYTHLLLDLSSSTQISTPHYFSYYGQIKSRIIMLHQTPSRAVNGLRFLATVPVAALILFLFACERPDGEASSISEYLNKDLVGIWENMNRMTINDNDGKTPRDFPERSGDVKVCLSKLELRADGHFEMQDAANTNKLTGTWQSNSAGNEVQLFCNNETSGTSVISLQLEGDGNGNMEAWQHYSADEKLSAGRVFYEYRKL</sequence>
<dbReference type="PANTHER" id="PTHR34978">
    <property type="entry name" value="POSSIBLE SENSOR-TRANSDUCER PROTEIN BLAR"/>
    <property type="match status" value="1"/>
</dbReference>
<dbReference type="AlphaFoldDB" id="A0A2P8FDT9"/>
<protein>
    <submittedName>
        <fullName evidence="3">Beta-lactamase regulating signal transducer with metallopeptidase domain</fullName>
    </submittedName>
</protein>
<reference evidence="3 4" key="1">
    <citation type="submission" date="2018-03" db="EMBL/GenBank/DDBJ databases">
        <title>Genomic Encyclopedia of Archaeal and Bacterial Type Strains, Phase II (KMG-II): from individual species to whole genera.</title>
        <authorList>
            <person name="Goeker M."/>
        </authorList>
    </citation>
    <scope>NUCLEOTIDE SEQUENCE [LARGE SCALE GENOMIC DNA]</scope>
    <source>
        <strain evidence="3 4">DSM 29057</strain>
    </source>
</reference>
<evidence type="ECO:0000313" key="3">
    <source>
        <dbReference type="EMBL" id="PSL19873.1"/>
    </source>
</evidence>
<feature type="transmembrane region" description="Helical" evidence="1">
    <location>
        <begin position="266"/>
        <end position="285"/>
    </location>
</feature>
<dbReference type="RefSeq" id="WP_106599479.1">
    <property type="nucleotide sequence ID" value="NZ_PYAS01000025.1"/>
</dbReference>
<name>A0A2P8FDT9_9BACT</name>
<organism evidence="3 4">
    <name type="scientific">Dyadobacter jiangsuensis</name>
    <dbReference type="NCBI Taxonomy" id="1591085"/>
    <lineage>
        <taxon>Bacteria</taxon>
        <taxon>Pseudomonadati</taxon>
        <taxon>Bacteroidota</taxon>
        <taxon>Cytophagia</taxon>
        <taxon>Cytophagales</taxon>
        <taxon>Spirosomataceae</taxon>
        <taxon>Dyadobacter</taxon>
    </lineage>
</organism>
<feature type="transmembrane region" description="Helical" evidence="1">
    <location>
        <begin position="35"/>
        <end position="54"/>
    </location>
</feature>
<evidence type="ECO:0000256" key="1">
    <source>
        <dbReference type="SAM" id="Phobius"/>
    </source>
</evidence>
<gene>
    <name evidence="3" type="ORF">CLV60_12545</name>
</gene>
<proteinExistence type="predicted"/>
<evidence type="ECO:0000313" key="4">
    <source>
        <dbReference type="Proteomes" id="UP000241964"/>
    </source>
</evidence>
<keyword evidence="4" id="KW-1185">Reference proteome</keyword>
<keyword evidence="1" id="KW-0472">Membrane</keyword>
<comment type="caution">
    <text evidence="3">The sequence shown here is derived from an EMBL/GenBank/DDBJ whole genome shotgun (WGS) entry which is preliminary data.</text>
</comment>
<feature type="transmembrane region" description="Helical" evidence="1">
    <location>
        <begin position="6"/>
        <end position="23"/>
    </location>
</feature>